<feature type="domain" description="PXA" evidence="4">
    <location>
        <begin position="95"/>
        <end position="264"/>
    </location>
</feature>
<gene>
    <name evidence="5" type="ORF">QYS62_005937</name>
</gene>
<protein>
    <submittedName>
        <fullName evidence="5">MSS51-like protein</fullName>
    </submittedName>
</protein>
<sequence length="440" mass="48308">MTATTATSPVAPSVPPPRPPAPRKAVAFDTEPPSSAAPAAASPSRRPIRPTTTDPLSDRATSLLIRRTLCASQLGDKSRDAQVPIDELLPPLTSRNDVDLQLYAILAIVLREFVQSWYSKITTDEHFIAEILHIIAHCTRALEQRFRKVDLESLVLDEIPDLLDKHITLLSLPNISQHYRETTCGVPHPDDPATISDQKENEALYRQLLVQGVLAILLPTEDLENPCLTALVQQIFSELIIGNVIANKASQPWMLYEGICITARVLQQKKEQGAAALAKQDESSEAKLDVKGRRAWSVRSMFLGVIQLGMLVVASLRFITTALVMASSLPARTTPVDEKEASLDHDMPSSSSPSSRSLDYTKAPILSCRVWTCLGNLLELSLRMPWLDGFLSLLQYGAVNGPGRIAGHDGPVDRLDLFVQQNVEITRPAHVSFSEGTTRL</sequence>
<name>A0ABZ2WYV3_9HYPO</name>
<feature type="compositionally biased region" description="Low complexity" evidence="3">
    <location>
        <begin position="348"/>
        <end position="357"/>
    </location>
</feature>
<evidence type="ECO:0000313" key="6">
    <source>
        <dbReference type="Proteomes" id="UP001489902"/>
    </source>
</evidence>
<evidence type="ECO:0000259" key="4">
    <source>
        <dbReference type="PROSITE" id="PS51207"/>
    </source>
</evidence>
<dbReference type="Proteomes" id="UP001489902">
    <property type="component" value="Chromosome 3"/>
</dbReference>
<feature type="compositionally biased region" description="Low complexity" evidence="3">
    <location>
        <begin position="32"/>
        <end position="45"/>
    </location>
</feature>
<dbReference type="SMART" id="SM00313">
    <property type="entry name" value="PXA"/>
    <property type="match status" value="1"/>
</dbReference>
<evidence type="ECO:0000256" key="2">
    <source>
        <dbReference type="ARBA" id="ARBA00022490"/>
    </source>
</evidence>
<evidence type="ECO:0000313" key="5">
    <source>
        <dbReference type="EMBL" id="WZH44909.1"/>
    </source>
</evidence>
<proteinExistence type="predicted"/>
<dbReference type="PROSITE" id="PS51207">
    <property type="entry name" value="PXA"/>
    <property type="match status" value="1"/>
</dbReference>
<evidence type="ECO:0000256" key="1">
    <source>
        <dbReference type="ARBA" id="ARBA00004496"/>
    </source>
</evidence>
<evidence type="ECO:0000256" key="3">
    <source>
        <dbReference type="SAM" id="MobiDB-lite"/>
    </source>
</evidence>
<reference evidence="5 6" key="1">
    <citation type="submission" date="2024-04" db="EMBL/GenBank/DDBJ databases">
        <title>Complete genome sequence of Fusarium acuminatum.</title>
        <authorList>
            <person name="Lan B."/>
        </authorList>
    </citation>
    <scope>NUCLEOTIDE SEQUENCE [LARGE SCALE GENOMIC DNA]</scope>
    <source>
        <strain evidence="5">1A</strain>
    </source>
</reference>
<feature type="region of interest" description="Disordered" evidence="3">
    <location>
        <begin position="1"/>
        <end position="57"/>
    </location>
</feature>
<dbReference type="Pfam" id="PF02194">
    <property type="entry name" value="PXA"/>
    <property type="match status" value="1"/>
</dbReference>
<comment type="subcellular location">
    <subcellularLocation>
        <location evidence="1">Cytoplasm</location>
    </subcellularLocation>
</comment>
<feature type="region of interest" description="Disordered" evidence="3">
    <location>
        <begin position="335"/>
        <end position="357"/>
    </location>
</feature>
<dbReference type="EMBL" id="CP151262">
    <property type="protein sequence ID" value="WZH44909.1"/>
    <property type="molecule type" value="Genomic_DNA"/>
</dbReference>
<organism evidence="5 6">
    <name type="scientific">Fusarium acuminatum</name>
    <dbReference type="NCBI Taxonomy" id="5515"/>
    <lineage>
        <taxon>Eukaryota</taxon>
        <taxon>Fungi</taxon>
        <taxon>Dikarya</taxon>
        <taxon>Ascomycota</taxon>
        <taxon>Pezizomycotina</taxon>
        <taxon>Sordariomycetes</taxon>
        <taxon>Hypocreomycetidae</taxon>
        <taxon>Hypocreales</taxon>
        <taxon>Nectriaceae</taxon>
        <taxon>Fusarium</taxon>
        <taxon>Fusarium tricinctum species complex</taxon>
    </lineage>
</organism>
<keyword evidence="6" id="KW-1185">Reference proteome</keyword>
<dbReference type="PANTHER" id="PTHR22999:SF23">
    <property type="entry name" value="SORTING NEXIN-16"/>
    <property type="match status" value="1"/>
</dbReference>
<dbReference type="InterPro" id="IPR051837">
    <property type="entry name" value="SortingNexin/PXDomain-PKLike"/>
</dbReference>
<feature type="compositionally biased region" description="Pro residues" evidence="3">
    <location>
        <begin position="12"/>
        <end position="22"/>
    </location>
</feature>
<dbReference type="InterPro" id="IPR003114">
    <property type="entry name" value="Phox_assoc"/>
</dbReference>
<accession>A0ABZ2WYV3</accession>
<feature type="compositionally biased region" description="Basic and acidic residues" evidence="3">
    <location>
        <begin position="335"/>
        <end position="347"/>
    </location>
</feature>
<dbReference type="PANTHER" id="PTHR22999">
    <property type="entry name" value="PX SERINE/THREONINE KINASE PXK"/>
    <property type="match status" value="1"/>
</dbReference>
<keyword evidence="2" id="KW-0963">Cytoplasm</keyword>
<feature type="compositionally biased region" description="Low complexity" evidence="3">
    <location>
        <begin position="1"/>
        <end position="11"/>
    </location>
</feature>